<dbReference type="EC" id="2.1.1.298" evidence="4"/>
<dbReference type="PIRSF" id="PIRSF037167">
    <property type="entry name" value="Mtase_YfcB_prd"/>
    <property type="match status" value="1"/>
</dbReference>
<dbReference type="InterPro" id="IPR007848">
    <property type="entry name" value="Small_mtfrase_dom"/>
</dbReference>
<dbReference type="SUPFAM" id="SSF53335">
    <property type="entry name" value="S-adenosyl-L-methionine-dependent methyltransferases"/>
    <property type="match status" value="1"/>
</dbReference>
<evidence type="ECO:0000313" key="6">
    <source>
        <dbReference type="EMBL" id="QIV95039.1"/>
    </source>
</evidence>
<comment type="catalytic activity">
    <reaction evidence="4">
        <text>L-glutaminyl-[ribosomal protein uL3] + S-adenosyl-L-methionine = N(5)-methyl-L-glutaminyl-[ribosomal protein uL3] + S-adenosyl-L-homocysteine + H(+)</text>
        <dbReference type="Rhea" id="RHEA:45020"/>
        <dbReference type="Rhea" id="RHEA-COMP:11063"/>
        <dbReference type="Rhea" id="RHEA-COMP:11064"/>
        <dbReference type="ChEBI" id="CHEBI:15378"/>
        <dbReference type="ChEBI" id="CHEBI:30011"/>
        <dbReference type="ChEBI" id="CHEBI:57856"/>
        <dbReference type="ChEBI" id="CHEBI:59789"/>
        <dbReference type="ChEBI" id="CHEBI:61891"/>
        <dbReference type="EC" id="2.1.1.298"/>
    </reaction>
</comment>
<dbReference type="Gene3D" id="1.10.8.10">
    <property type="entry name" value="DNA helicase RuvA subunit, C-terminal domain"/>
    <property type="match status" value="1"/>
</dbReference>
<dbReference type="KEGG" id="afri:E3E15_06650"/>
<dbReference type="RefSeq" id="WP_172107060.1">
    <property type="nucleotide sequence ID" value="NZ_CP038017.1"/>
</dbReference>
<name>A0A6M3HUX0_9GAMM</name>
<dbReference type="EMBL" id="CP038017">
    <property type="protein sequence ID" value="QIV95039.1"/>
    <property type="molecule type" value="Genomic_DNA"/>
</dbReference>
<dbReference type="NCBIfam" id="TIGR00536">
    <property type="entry name" value="hemK_fam"/>
    <property type="match status" value="1"/>
</dbReference>
<dbReference type="InterPro" id="IPR029063">
    <property type="entry name" value="SAM-dependent_MTases_sf"/>
</dbReference>
<dbReference type="CDD" id="cd02440">
    <property type="entry name" value="AdoMet_MTases"/>
    <property type="match status" value="1"/>
</dbReference>
<feature type="domain" description="Methyltransferase small" evidence="5">
    <location>
        <begin position="137"/>
        <end position="217"/>
    </location>
</feature>
<keyword evidence="6" id="KW-0689">Ribosomal protein</keyword>
<gene>
    <name evidence="4 6" type="primary">prmB</name>
    <name evidence="6" type="ORF">E3E15_06650</name>
</gene>
<dbReference type="HAMAP" id="MF_02125">
    <property type="entry name" value="L3_methyltr_PrmB"/>
    <property type="match status" value="1"/>
</dbReference>
<comment type="function">
    <text evidence="4">Methylates ribosomal protein uL3 on a specific glutamine residue.</text>
</comment>
<dbReference type="Gene3D" id="3.40.50.150">
    <property type="entry name" value="Vaccinia Virus protein VP39"/>
    <property type="match status" value="1"/>
</dbReference>
<dbReference type="InterPro" id="IPR002052">
    <property type="entry name" value="DNA_methylase_N6_adenine_CS"/>
</dbReference>
<keyword evidence="1 4" id="KW-0489">Methyltransferase</keyword>
<evidence type="ECO:0000313" key="7">
    <source>
        <dbReference type="Proteomes" id="UP000503320"/>
    </source>
</evidence>
<dbReference type="AlphaFoldDB" id="A0A6M3HUX0"/>
<dbReference type="GO" id="GO:0032259">
    <property type="term" value="P:methylation"/>
    <property type="evidence" value="ECO:0007669"/>
    <property type="project" value="UniProtKB-KW"/>
</dbReference>
<evidence type="ECO:0000256" key="4">
    <source>
        <dbReference type="HAMAP-Rule" id="MF_02125"/>
    </source>
</evidence>
<dbReference type="PANTHER" id="PTHR47806:SF1">
    <property type="entry name" value="RIBOSOMAL PROTEIN UL3 GLUTAMINE METHYLTRANSFERASE"/>
    <property type="match status" value="1"/>
</dbReference>
<dbReference type="NCBIfam" id="TIGR03533">
    <property type="entry name" value="L3_gln_methyl"/>
    <property type="match status" value="1"/>
</dbReference>
<organism evidence="6 7">
    <name type="scientific">Allofrancisella frigidaquae</name>
    <dbReference type="NCBI Taxonomy" id="1085644"/>
    <lineage>
        <taxon>Bacteria</taxon>
        <taxon>Pseudomonadati</taxon>
        <taxon>Pseudomonadota</taxon>
        <taxon>Gammaproteobacteria</taxon>
        <taxon>Thiotrichales</taxon>
        <taxon>Francisellaceae</taxon>
        <taxon>Allofrancisella</taxon>
    </lineage>
</organism>
<sequence>MFSREKHKDILENLHSIKDYIRWAISEMTLQKAYFGHGSESVWDEAVHLVLSAINMSHDIDSNMISAKLLTEEKSKIVDYVYQRAYKRKPLPYILKKAWFADMEFDIDERVIIPRSPIAELILNDFSPWINDVDEISEVLDLCTGSGCIGIACSDVFEKADITLVDISDGALEVARHNIAKHKLNDRVKAIKSDLFNNLEGKKFDVIVSNPPYVDRDDLASMPREYHYEPKLALEAGDDGLELAKRIILEADQYMTENGVLIVEVGNSQYALMEMCPDIPFTWLSFSEGGDGVFLLTYAELVKYKELFKEYFQKF</sequence>
<keyword evidence="6" id="KW-0687">Ribonucleoprotein</keyword>
<dbReference type="InterPro" id="IPR004556">
    <property type="entry name" value="HemK-like"/>
</dbReference>
<dbReference type="Pfam" id="PF05175">
    <property type="entry name" value="MTS"/>
    <property type="match status" value="1"/>
</dbReference>
<dbReference type="GO" id="GO:0005829">
    <property type="term" value="C:cytosol"/>
    <property type="evidence" value="ECO:0007669"/>
    <property type="project" value="TreeGrafter"/>
</dbReference>
<dbReference type="GO" id="GO:0005840">
    <property type="term" value="C:ribosome"/>
    <property type="evidence" value="ECO:0007669"/>
    <property type="project" value="UniProtKB-KW"/>
</dbReference>
<evidence type="ECO:0000256" key="2">
    <source>
        <dbReference type="ARBA" id="ARBA00022679"/>
    </source>
</evidence>
<evidence type="ECO:0000256" key="1">
    <source>
        <dbReference type="ARBA" id="ARBA00022603"/>
    </source>
</evidence>
<dbReference type="GO" id="GO:0003676">
    <property type="term" value="F:nucleic acid binding"/>
    <property type="evidence" value="ECO:0007669"/>
    <property type="project" value="InterPro"/>
</dbReference>
<reference evidence="6 7" key="1">
    <citation type="submission" date="2019-03" db="EMBL/GenBank/DDBJ databases">
        <title>Complete Genome Sequence of Allofrancisella frigidaquae Strain SYSU 10HL1970 Isolated from Water-Cooling Systems in China.</title>
        <authorList>
            <person name="Ohrman C."/>
            <person name="Uneklint I."/>
            <person name="Sjodin A."/>
        </authorList>
    </citation>
    <scope>NUCLEOTIDE SEQUENCE [LARGE SCALE GENOMIC DNA]</scope>
    <source>
        <strain evidence="6 7">SYSU 10HL1970</strain>
    </source>
</reference>
<accession>A0A6M3HUX0</accession>
<dbReference type="FunFam" id="3.40.50.150:FF:000042">
    <property type="entry name" value="50S ribosomal protein L3 glutamine methyltransferase"/>
    <property type="match status" value="1"/>
</dbReference>
<dbReference type="GO" id="GO:0036009">
    <property type="term" value="F:protein-glutamine N-methyltransferase activity"/>
    <property type="evidence" value="ECO:0007669"/>
    <property type="project" value="UniProtKB-UniRule"/>
</dbReference>
<comment type="similarity">
    <text evidence="4">Belongs to the protein N5-glutamine methyltransferase family. PrmB subfamily.</text>
</comment>
<dbReference type="PROSITE" id="PS00092">
    <property type="entry name" value="N6_MTASE"/>
    <property type="match status" value="1"/>
</dbReference>
<evidence type="ECO:0000259" key="5">
    <source>
        <dbReference type="Pfam" id="PF05175"/>
    </source>
</evidence>
<proteinExistence type="inferred from homology"/>
<dbReference type="Proteomes" id="UP000503320">
    <property type="component" value="Chromosome"/>
</dbReference>
<evidence type="ECO:0000256" key="3">
    <source>
        <dbReference type="ARBA" id="ARBA00022691"/>
    </source>
</evidence>
<keyword evidence="3 4" id="KW-0949">S-adenosyl-L-methionine</keyword>
<protein>
    <recommendedName>
        <fullName evidence="4">Ribosomal protein uL3 glutamine methyltransferase</fullName>
        <shortName evidence="4">uL3 MTase</shortName>
        <ecNumber evidence="4">2.1.1.298</ecNumber>
    </recommendedName>
    <alternativeName>
        <fullName evidence="4">N5-glutamine methyltransferase PrmB</fullName>
    </alternativeName>
</protein>
<keyword evidence="2 4" id="KW-0808">Transferase</keyword>
<dbReference type="InterPro" id="IPR017127">
    <property type="entry name" value="Ribosome_uL3_MTase"/>
</dbReference>
<keyword evidence="7" id="KW-1185">Reference proteome</keyword>
<dbReference type="PANTHER" id="PTHR47806">
    <property type="entry name" value="50S RIBOSOMAL PROTEIN L3 GLUTAMINE METHYLTRANSFERASE"/>
    <property type="match status" value="1"/>
</dbReference>